<proteinExistence type="predicted"/>
<organism evidence="3 4">
    <name type="scientific">Pseudoalteromonas rubra</name>
    <dbReference type="NCBI Taxonomy" id="43658"/>
    <lineage>
        <taxon>Bacteria</taxon>
        <taxon>Pseudomonadati</taxon>
        <taxon>Pseudomonadota</taxon>
        <taxon>Gammaproteobacteria</taxon>
        <taxon>Alteromonadales</taxon>
        <taxon>Pseudoalteromonadaceae</taxon>
        <taxon>Pseudoalteromonas</taxon>
    </lineage>
</organism>
<feature type="transmembrane region" description="Helical" evidence="1">
    <location>
        <begin position="6"/>
        <end position="29"/>
    </location>
</feature>
<evidence type="ECO:0000256" key="1">
    <source>
        <dbReference type="SAM" id="Phobius"/>
    </source>
</evidence>
<keyword evidence="1" id="KW-0812">Transmembrane</keyword>
<keyword evidence="1" id="KW-1133">Transmembrane helix</keyword>
<keyword evidence="1" id="KW-0472">Membrane</keyword>
<dbReference type="EMBL" id="AHCD03000035">
    <property type="protein sequence ID" value="KAF7786121.1"/>
    <property type="molecule type" value="Genomic_DNA"/>
</dbReference>
<accession>A0A8T0C683</accession>
<evidence type="ECO:0000313" key="3">
    <source>
        <dbReference type="EMBL" id="KAF7786123.1"/>
    </source>
</evidence>
<name>A0A8T0C683_9GAMM</name>
<reference evidence="3" key="2">
    <citation type="submission" date="2015-06" db="EMBL/GenBank/DDBJ databases">
        <title>Genome sequence of Pseudoalteromonas rubra.</title>
        <authorList>
            <person name="Xie B.-B."/>
            <person name="Rong J.-C."/>
            <person name="Qin Q.-L."/>
            <person name="Zhang Y.-Z."/>
        </authorList>
    </citation>
    <scope>NUCLEOTIDE SEQUENCE</scope>
    <source>
        <strain evidence="3">DSM 6842</strain>
    </source>
</reference>
<dbReference type="EMBL" id="AHCD03000035">
    <property type="protein sequence ID" value="KAF7786123.1"/>
    <property type="molecule type" value="Genomic_DNA"/>
</dbReference>
<protein>
    <submittedName>
        <fullName evidence="3">Uncharacterized protein</fullName>
    </submittedName>
</protein>
<comment type="caution">
    <text evidence="3">The sequence shown here is derived from an EMBL/GenBank/DDBJ whole genome shotgun (WGS) entry which is preliminary data.</text>
</comment>
<evidence type="ECO:0000313" key="2">
    <source>
        <dbReference type="EMBL" id="KAF7786121.1"/>
    </source>
</evidence>
<gene>
    <name evidence="2" type="ORF">PRUB_a0588</name>
    <name evidence="3" type="ORF">PRUB_a0592</name>
</gene>
<reference evidence="3 4" key="1">
    <citation type="journal article" date="2012" name="J. Bacteriol.">
        <title>Genome sequence of the cycloprodigiosin-producing bacterial strain Pseudoalteromonas rubra ATCC 29570(T).</title>
        <authorList>
            <person name="Xie B.B."/>
            <person name="Shu Y.L."/>
            <person name="Qin Q.L."/>
            <person name="Rong J.C."/>
            <person name="Zhang X.Y."/>
            <person name="Chen X.L."/>
            <person name="Zhou B.C."/>
            <person name="Zhang Y.Z."/>
        </authorList>
    </citation>
    <scope>NUCLEOTIDE SEQUENCE [LARGE SCALE GENOMIC DNA]</scope>
    <source>
        <strain evidence="3 4">DSM 6842</strain>
    </source>
</reference>
<evidence type="ECO:0000313" key="4">
    <source>
        <dbReference type="Proteomes" id="UP000016480"/>
    </source>
</evidence>
<sequence>MGNMPVLLGVFIGIMLYCGNVSTFLLTAINRANEVVEFNFVFDKHSRLCLRQSVLPALTMVQYQSGHSWIKGLLIN</sequence>
<dbReference type="AlphaFoldDB" id="A0A8T0C683"/>
<dbReference type="Proteomes" id="UP000016480">
    <property type="component" value="Unassembled WGS sequence"/>
</dbReference>